<accession>A0ACC2W2W9</accession>
<evidence type="ECO:0000313" key="1">
    <source>
        <dbReference type="EMBL" id="KAJ9105738.1"/>
    </source>
</evidence>
<comment type="caution">
    <text evidence="1">The sequence shown here is derived from an EMBL/GenBank/DDBJ whole genome shotgun (WGS) entry which is preliminary data.</text>
</comment>
<dbReference type="Proteomes" id="UP001241377">
    <property type="component" value="Unassembled WGS sequence"/>
</dbReference>
<gene>
    <name evidence="1" type="ORF">QFC19_003513</name>
</gene>
<name>A0ACC2W2W9_9TREE</name>
<dbReference type="EMBL" id="JASBWR010000033">
    <property type="protein sequence ID" value="KAJ9105738.1"/>
    <property type="molecule type" value="Genomic_DNA"/>
</dbReference>
<sequence>MIENELKLLFYIMSILEMLNAIRIIQSKHTAQKEVKIEVSTRYLDEQCFSLLANSDVRNIITHLEFRSFCLIDVNLDHFENLRSFRGDEVRVVVSLDHSLQELALFNGVISNLSSNLNKLSLVDCKIVWRHPQPRLQQLRSLLVSNSPHCQGNCYSSLFCMTLFGDDILQDTLWNDELEELVVTDRESHRLGHMLKSSKLRRVGFFGSMTNDMSPELEEISIIGGEVINDITKFTNLKTLSIQWPLKKLNSMVFPPNLTKIYIRYAEECGVKKIVFPKGLLDLTLADCALEHYETTNLPKTLVKLSITDNDLTEFKCDLPDCTDMNLSGNELEAIRINTPKLISLNLNENLFSAFPRVSNTVKDLLVGSNEIDLSTLKDLPPALKTLTMYISAKGKLTNFTFPASLEEIDLSGDPLEISGINFPPDSKLKKLNLSMASLGVISDATIKLPQGLEWLDLYGNGLETIDDLLIPQSLKFLDLGNNRLESFNVPSSIQTLLISDNPFFSNLQVSADLDLRSLVLEEVGWKDFSFGMLNARKLEMLKLGPEVESLDVSEMPSTLQYLKYGGDFEHPDFVLQRSDEDGLPLYRRISSKIQR</sequence>
<evidence type="ECO:0000313" key="2">
    <source>
        <dbReference type="Proteomes" id="UP001241377"/>
    </source>
</evidence>
<proteinExistence type="predicted"/>
<protein>
    <submittedName>
        <fullName evidence="1">Uncharacterized protein</fullName>
    </submittedName>
</protein>
<organism evidence="1 2">
    <name type="scientific">Naganishia cerealis</name>
    <dbReference type="NCBI Taxonomy" id="610337"/>
    <lineage>
        <taxon>Eukaryota</taxon>
        <taxon>Fungi</taxon>
        <taxon>Dikarya</taxon>
        <taxon>Basidiomycota</taxon>
        <taxon>Agaricomycotina</taxon>
        <taxon>Tremellomycetes</taxon>
        <taxon>Filobasidiales</taxon>
        <taxon>Filobasidiaceae</taxon>
        <taxon>Naganishia</taxon>
    </lineage>
</organism>
<reference evidence="1" key="1">
    <citation type="submission" date="2023-04" db="EMBL/GenBank/DDBJ databases">
        <title>Draft Genome sequencing of Naganishia species isolated from polar environments using Oxford Nanopore Technology.</title>
        <authorList>
            <person name="Leo P."/>
            <person name="Venkateswaran K."/>
        </authorList>
    </citation>
    <scope>NUCLEOTIDE SEQUENCE</scope>
    <source>
        <strain evidence="1">MNA-CCFEE 5261</strain>
    </source>
</reference>
<keyword evidence="2" id="KW-1185">Reference proteome</keyword>